<dbReference type="PANTHER" id="PTHR24253:SF153">
    <property type="entry name" value="SERINE PROTEASE HEPSIN"/>
    <property type="match status" value="1"/>
</dbReference>
<dbReference type="InterPro" id="IPR001254">
    <property type="entry name" value="Trypsin_dom"/>
</dbReference>
<dbReference type="PANTHER" id="PTHR24253">
    <property type="entry name" value="TRANSMEMBRANE PROTEASE SERINE"/>
    <property type="match status" value="1"/>
</dbReference>
<accession>A0AAW1E5B6</accession>
<dbReference type="InterPro" id="IPR043504">
    <property type="entry name" value="Peptidase_S1_PA_chymotrypsin"/>
</dbReference>
<keyword evidence="1" id="KW-1015">Disulfide bond</keyword>
<reference evidence="4 5" key="1">
    <citation type="journal article" date="2024" name="Genome Biol. Evol.">
        <title>Chromosome-level genome assembly of the viviparous eelpout Zoarces viviparus.</title>
        <authorList>
            <person name="Fuhrmann N."/>
            <person name="Brasseur M.V."/>
            <person name="Bakowski C.E."/>
            <person name="Podsiadlowski L."/>
            <person name="Prost S."/>
            <person name="Krehenwinkel H."/>
            <person name="Mayer C."/>
        </authorList>
    </citation>
    <scope>NUCLEOTIDE SEQUENCE [LARGE SCALE GENOMIC DNA]</scope>
    <source>
        <strain evidence="4">NO-MEL_2022_Ind0_liver</strain>
    </source>
</reference>
<protein>
    <recommendedName>
        <fullName evidence="3">Peptidase S1 domain-containing protein</fullName>
    </recommendedName>
</protein>
<name>A0AAW1E5B6_ZOAVI</name>
<keyword evidence="5" id="KW-1185">Reference proteome</keyword>
<evidence type="ECO:0000256" key="1">
    <source>
        <dbReference type="ARBA" id="ARBA00023157"/>
    </source>
</evidence>
<dbReference type="EMBL" id="JBCEZU010000575">
    <property type="protein sequence ID" value="KAK9517287.1"/>
    <property type="molecule type" value="Genomic_DNA"/>
</dbReference>
<evidence type="ECO:0000259" key="3">
    <source>
        <dbReference type="Pfam" id="PF00089"/>
    </source>
</evidence>
<feature type="domain" description="Peptidase S1" evidence="3">
    <location>
        <begin position="2"/>
        <end position="83"/>
    </location>
</feature>
<evidence type="ECO:0000313" key="5">
    <source>
        <dbReference type="Proteomes" id="UP001488805"/>
    </source>
</evidence>
<evidence type="ECO:0000256" key="2">
    <source>
        <dbReference type="SAM" id="MobiDB-lite"/>
    </source>
</evidence>
<dbReference type="GO" id="GO:0006508">
    <property type="term" value="P:proteolysis"/>
    <property type="evidence" value="ECO:0007669"/>
    <property type="project" value="InterPro"/>
</dbReference>
<dbReference type="Proteomes" id="UP001488805">
    <property type="component" value="Unassembled WGS sequence"/>
</dbReference>
<feature type="region of interest" description="Disordered" evidence="2">
    <location>
        <begin position="85"/>
        <end position="114"/>
    </location>
</feature>
<dbReference type="Gene3D" id="2.40.10.10">
    <property type="entry name" value="Trypsin-like serine proteases"/>
    <property type="match status" value="2"/>
</dbReference>
<gene>
    <name evidence="4" type="ORF">VZT92_025170</name>
</gene>
<dbReference type="GO" id="GO:0004252">
    <property type="term" value="F:serine-type endopeptidase activity"/>
    <property type="evidence" value="ECO:0007669"/>
    <property type="project" value="InterPro"/>
</dbReference>
<dbReference type="Pfam" id="PF00089">
    <property type="entry name" value="Trypsin"/>
    <property type="match status" value="1"/>
</dbReference>
<sequence length="114" mass="12800">MELDQHILLGARVQPICLPLPNESFPPETSCIVGGRGRMEEKGRLPAVLREVQLDLVEPAKCIYILQQSQTQMCSRALTYQRDVDHEVSQDPRLHRDMGSDDEDHSRESSGTGS</sequence>
<feature type="compositionally biased region" description="Basic and acidic residues" evidence="2">
    <location>
        <begin position="85"/>
        <end position="108"/>
    </location>
</feature>
<dbReference type="SUPFAM" id="SSF50494">
    <property type="entry name" value="Trypsin-like serine proteases"/>
    <property type="match status" value="1"/>
</dbReference>
<proteinExistence type="predicted"/>
<organism evidence="4 5">
    <name type="scientific">Zoarces viviparus</name>
    <name type="common">Viviparous eelpout</name>
    <name type="synonym">Blennius viviparus</name>
    <dbReference type="NCBI Taxonomy" id="48416"/>
    <lineage>
        <taxon>Eukaryota</taxon>
        <taxon>Metazoa</taxon>
        <taxon>Chordata</taxon>
        <taxon>Craniata</taxon>
        <taxon>Vertebrata</taxon>
        <taxon>Euteleostomi</taxon>
        <taxon>Actinopterygii</taxon>
        <taxon>Neopterygii</taxon>
        <taxon>Teleostei</taxon>
        <taxon>Neoteleostei</taxon>
        <taxon>Acanthomorphata</taxon>
        <taxon>Eupercaria</taxon>
        <taxon>Perciformes</taxon>
        <taxon>Cottioidei</taxon>
        <taxon>Zoarcales</taxon>
        <taxon>Zoarcidae</taxon>
        <taxon>Zoarcinae</taxon>
        <taxon>Zoarces</taxon>
    </lineage>
</organism>
<evidence type="ECO:0000313" key="4">
    <source>
        <dbReference type="EMBL" id="KAK9517287.1"/>
    </source>
</evidence>
<dbReference type="AlphaFoldDB" id="A0AAW1E5B6"/>
<comment type="caution">
    <text evidence="4">The sequence shown here is derived from an EMBL/GenBank/DDBJ whole genome shotgun (WGS) entry which is preliminary data.</text>
</comment>
<dbReference type="InterPro" id="IPR009003">
    <property type="entry name" value="Peptidase_S1_PA"/>
</dbReference>